<evidence type="ECO:0000256" key="1">
    <source>
        <dbReference type="ARBA" id="ARBA00004141"/>
    </source>
</evidence>
<dbReference type="PROSITE" id="PS50928">
    <property type="entry name" value="ABC_TM1"/>
    <property type="match status" value="1"/>
</dbReference>
<comment type="subcellular location">
    <subcellularLocation>
        <location evidence="1">Membrane</location>
        <topology evidence="1">Multi-pass membrane protein</topology>
    </subcellularLocation>
</comment>
<keyword evidence="5 6" id="KW-0472">Membrane</keyword>
<dbReference type="GO" id="GO:0055085">
    <property type="term" value="P:transmembrane transport"/>
    <property type="evidence" value="ECO:0007669"/>
    <property type="project" value="InterPro"/>
</dbReference>
<keyword evidence="3 6" id="KW-0812">Transmembrane</keyword>
<dbReference type="InterPro" id="IPR051204">
    <property type="entry name" value="ABC_transp_perm/SBD"/>
</dbReference>
<accession>E6PEZ2</accession>
<dbReference type="GO" id="GO:0016020">
    <property type="term" value="C:membrane"/>
    <property type="evidence" value="ECO:0007669"/>
    <property type="project" value="UniProtKB-SubCell"/>
</dbReference>
<sequence length="194" mass="20243">MISAIVAHILLCAVAVAIAAAIAVPSALALAERPRFERPLSALLGALYTVPSLALLAVLVRFVGLGDTSVEIALVAYALYAIFRSTVVGIRTIPAEQREVAAALGLPAWRRRLRIELPLAMPAILSGLRIATLGSIALATLGGYVGGGGLGSIVFTGFALQNRTMLVEGALGVVALALLGEFVFRALEFRTQRL</sequence>
<evidence type="ECO:0000313" key="8">
    <source>
        <dbReference type="EMBL" id="CBH75028.1"/>
    </source>
</evidence>
<feature type="transmembrane region" description="Helical" evidence="6">
    <location>
        <begin position="70"/>
        <end position="90"/>
    </location>
</feature>
<reference evidence="8" key="1">
    <citation type="submission" date="2009-10" db="EMBL/GenBank/DDBJ databases">
        <title>Diversity of trophic interactions inside an arsenic-rich microbial ecosystem.</title>
        <authorList>
            <person name="Bertin P.N."/>
            <person name="Heinrich-Salmeron A."/>
            <person name="Pelletier E."/>
            <person name="Goulhen-Chollet F."/>
            <person name="Arsene-Ploetze F."/>
            <person name="Gallien S."/>
            <person name="Calteau A."/>
            <person name="Vallenet D."/>
            <person name="Casiot C."/>
            <person name="Chane-Woon-Ming B."/>
            <person name="Giloteaux L."/>
            <person name="Barakat M."/>
            <person name="Bonnefoy V."/>
            <person name="Bruneel O."/>
            <person name="Chandler M."/>
            <person name="Cleiss J."/>
            <person name="Duran R."/>
            <person name="Elbaz-Poulichet F."/>
            <person name="Fonknechten N."/>
            <person name="Lauga B."/>
            <person name="Mornico D."/>
            <person name="Ortet P."/>
            <person name="Schaeffer C."/>
            <person name="Siguier P."/>
            <person name="Alexander Thil Smith A."/>
            <person name="Van Dorsselaer A."/>
            <person name="Weissenbach J."/>
            <person name="Medigue C."/>
            <person name="Le Paslier D."/>
        </authorList>
    </citation>
    <scope>NUCLEOTIDE SEQUENCE</scope>
</reference>
<keyword evidence="2" id="KW-0813">Transport</keyword>
<keyword evidence="4 6" id="KW-1133">Transmembrane helix</keyword>
<evidence type="ECO:0000256" key="3">
    <source>
        <dbReference type="ARBA" id="ARBA00022692"/>
    </source>
</evidence>
<dbReference type="Gene3D" id="1.10.3720.10">
    <property type="entry name" value="MetI-like"/>
    <property type="match status" value="1"/>
</dbReference>
<dbReference type="CDD" id="cd06261">
    <property type="entry name" value="TM_PBP2"/>
    <property type="match status" value="1"/>
</dbReference>
<feature type="transmembrane region" description="Helical" evidence="6">
    <location>
        <begin position="6"/>
        <end position="30"/>
    </location>
</feature>
<feature type="transmembrane region" description="Helical" evidence="6">
    <location>
        <begin position="42"/>
        <end position="64"/>
    </location>
</feature>
<evidence type="ECO:0000259" key="7">
    <source>
        <dbReference type="PROSITE" id="PS50928"/>
    </source>
</evidence>
<dbReference type="GO" id="GO:0031460">
    <property type="term" value="P:glycine betaine transport"/>
    <property type="evidence" value="ECO:0007669"/>
    <property type="project" value="TreeGrafter"/>
</dbReference>
<dbReference type="AlphaFoldDB" id="E6PEZ2"/>
<dbReference type="InterPro" id="IPR035906">
    <property type="entry name" value="MetI-like_sf"/>
</dbReference>
<comment type="caution">
    <text evidence="8">The sequence shown here is derived from an EMBL/GenBank/DDBJ whole genome shotgun (WGS) entry which is preliminary data.</text>
</comment>
<organism evidence="8">
    <name type="scientific">mine drainage metagenome</name>
    <dbReference type="NCBI Taxonomy" id="410659"/>
    <lineage>
        <taxon>unclassified sequences</taxon>
        <taxon>metagenomes</taxon>
        <taxon>ecological metagenomes</taxon>
    </lineage>
</organism>
<dbReference type="InterPro" id="IPR000515">
    <property type="entry name" value="MetI-like"/>
</dbReference>
<dbReference type="SUPFAM" id="SSF161098">
    <property type="entry name" value="MetI-like"/>
    <property type="match status" value="1"/>
</dbReference>
<feature type="domain" description="ABC transmembrane type-1" evidence="7">
    <location>
        <begin position="5"/>
        <end position="184"/>
    </location>
</feature>
<dbReference type="PANTHER" id="PTHR30177">
    <property type="entry name" value="GLYCINE BETAINE/L-PROLINE TRANSPORT SYSTEM PERMEASE PROTEIN PROW"/>
    <property type="match status" value="1"/>
</dbReference>
<feature type="transmembrane region" description="Helical" evidence="6">
    <location>
        <begin position="119"/>
        <end position="145"/>
    </location>
</feature>
<evidence type="ECO:0000256" key="4">
    <source>
        <dbReference type="ARBA" id="ARBA00022989"/>
    </source>
</evidence>
<evidence type="ECO:0000256" key="6">
    <source>
        <dbReference type="SAM" id="Phobius"/>
    </source>
</evidence>
<dbReference type="EMBL" id="CABL01000005">
    <property type="protein sequence ID" value="CBH75028.1"/>
    <property type="molecule type" value="Genomic_DNA"/>
</dbReference>
<dbReference type="PANTHER" id="PTHR30177:SF4">
    <property type="entry name" value="OSMOPROTECTANT IMPORT PERMEASE PROTEIN OSMW"/>
    <property type="match status" value="1"/>
</dbReference>
<protein>
    <submittedName>
        <fullName evidence="8">Binding-protein-dependent transport systems inner membrane component</fullName>
    </submittedName>
</protein>
<evidence type="ECO:0000256" key="5">
    <source>
        <dbReference type="ARBA" id="ARBA00023136"/>
    </source>
</evidence>
<gene>
    <name evidence="8" type="ORF">CARN1_0203</name>
</gene>
<evidence type="ECO:0000256" key="2">
    <source>
        <dbReference type="ARBA" id="ARBA00022448"/>
    </source>
</evidence>
<dbReference type="Pfam" id="PF00528">
    <property type="entry name" value="BPD_transp_1"/>
    <property type="match status" value="1"/>
</dbReference>
<proteinExistence type="predicted"/>
<name>E6PEZ2_9ZZZZ</name>
<feature type="transmembrane region" description="Helical" evidence="6">
    <location>
        <begin position="165"/>
        <end position="184"/>
    </location>
</feature>